<evidence type="ECO:0000313" key="2">
    <source>
        <dbReference type="EMBL" id="CAM04698.1"/>
    </source>
</evidence>
<dbReference type="EMBL" id="AM420293">
    <property type="protein sequence ID" value="CAM04698.1"/>
    <property type="molecule type" value="Genomic_DNA"/>
</dbReference>
<evidence type="ECO:0000256" key="1">
    <source>
        <dbReference type="SAM" id="MobiDB-lite"/>
    </source>
</evidence>
<organism evidence="2 3">
    <name type="scientific">Saccharopolyspora erythraea (strain ATCC 11635 / DSM 40517 / JCM 4748 / NBRC 13426 / NCIMB 8594 / NRRL 2338)</name>
    <dbReference type="NCBI Taxonomy" id="405948"/>
    <lineage>
        <taxon>Bacteria</taxon>
        <taxon>Bacillati</taxon>
        <taxon>Actinomycetota</taxon>
        <taxon>Actinomycetes</taxon>
        <taxon>Pseudonocardiales</taxon>
        <taxon>Pseudonocardiaceae</taxon>
        <taxon>Saccharopolyspora</taxon>
    </lineage>
</organism>
<dbReference type="InterPro" id="IPR047659">
    <property type="entry name" value="T7SS_assoc"/>
</dbReference>
<protein>
    <recommendedName>
        <fullName evidence="4">Type VII secretion system-associated protein</fullName>
    </recommendedName>
</protein>
<dbReference type="Proteomes" id="UP000006728">
    <property type="component" value="Chromosome"/>
</dbReference>
<gene>
    <name evidence="2" type="ordered locus">SACE_5480</name>
</gene>
<sequence>MMAAWEAVETMTDVQRPDSVDTPAPPGEAGERNGADAAEKWFLLMDPAWSPTADEPDPPVSAIVGVWPLEDGAVGKFRPNPGYEPSDENSPSDPVDAVLRMMVRASADADQLRLILRDSVFDLAMNGDGRPLVTRSPDDVLCAVVATSEPHRLRITSPSWRRVDIDELVELLADDADVLFNPGGPATVRLVGGFIRSVPALTDDEVAEMHDKYVGDLDGRVEVMPWQLDEDSTPEAEQAAKL</sequence>
<keyword evidence="3" id="KW-1185">Reference proteome</keyword>
<evidence type="ECO:0000313" key="3">
    <source>
        <dbReference type="Proteomes" id="UP000006728"/>
    </source>
</evidence>
<name>A4FKX3_SACEN</name>
<accession>A4FKX3</accession>
<dbReference type="AlphaFoldDB" id="A4FKX3"/>
<proteinExistence type="predicted"/>
<dbReference type="KEGG" id="sen:SACE_5480"/>
<reference evidence="2 3" key="1">
    <citation type="journal article" date="2007" name="Nat. Biotechnol.">
        <title>Complete genome sequence of the erythromycin-producing bacterium Saccharopolyspora erythraea NRRL23338.</title>
        <authorList>
            <person name="Oliynyk M."/>
            <person name="Samborskyy M."/>
            <person name="Lester J.B."/>
            <person name="Mironenko T."/>
            <person name="Scott N."/>
            <person name="Dickens S."/>
            <person name="Haydock S.F."/>
            <person name="Leadlay P.F."/>
        </authorList>
    </citation>
    <scope>NUCLEOTIDE SEQUENCE [LARGE SCALE GENOMIC DNA]</scope>
    <source>
        <strain evidence="3">ATCC 11635 / DSM 40517 / JCM 4748 / NBRC 13426 / NCIMB 8594 / NRRL 2338</strain>
    </source>
</reference>
<dbReference type="NCBIfam" id="NF033532">
    <property type="entry name" value="lone7para_assoc"/>
    <property type="match status" value="1"/>
</dbReference>
<dbReference type="HOGENOM" id="CLU_100213_0_0_11"/>
<dbReference type="eggNOG" id="ENOG5033V9Y">
    <property type="taxonomic scope" value="Bacteria"/>
</dbReference>
<feature type="region of interest" description="Disordered" evidence="1">
    <location>
        <begin position="1"/>
        <end position="37"/>
    </location>
</feature>
<evidence type="ECO:0008006" key="4">
    <source>
        <dbReference type="Google" id="ProtNLM"/>
    </source>
</evidence>